<dbReference type="GO" id="GO:0016779">
    <property type="term" value="F:nucleotidyltransferase activity"/>
    <property type="evidence" value="ECO:0007669"/>
    <property type="project" value="UniProtKB-KW"/>
</dbReference>
<protein>
    <submittedName>
        <fullName evidence="1">Glucose-1-phosphate adenylyltransferase</fullName>
    </submittedName>
</protein>
<dbReference type="AlphaFoldDB" id="A0A1D1YV97"/>
<feature type="non-terminal residue" evidence="1">
    <location>
        <position position="99"/>
    </location>
</feature>
<gene>
    <name evidence="1" type="primary">glgC_10</name>
    <name evidence="1" type="ORF">g.11567</name>
</gene>
<evidence type="ECO:0000313" key="1">
    <source>
        <dbReference type="EMBL" id="JAT58519.1"/>
    </source>
</evidence>
<dbReference type="EMBL" id="GDJX01009417">
    <property type="protein sequence ID" value="JAT58519.1"/>
    <property type="molecule type" value="Transcribed_RNA"/>
</dbReference>
<keyword evidence="1" id="KW-0808">Transferase</keyword>
<proteinExistence type="predicted"/>
<accession>A0A1D1YV97</accession>
<reference evidence="1" key="1">
    <citation type="submission" date="2015-07" db="EMBL/GenBank/DDBJ databases">
        <title>Transcriptome Assembly of Anthurium amnicola.</title>
        <authorList>
            <person name="Suzuki J."/>
        </authorList>
    </citation>
    <scope>NUCLEOTIDE SEQUENCE</scope>
</reference>
<name>A0A1D1YV97_9ARAE</name>
<sequence>LDVVQSTALITLISNVNGLDELSRSNPRALWDRFVVDYKVAVCSKGMIVANCCKNYVVDMNAFGLCEMEEVSDMASIIKKNGNPISREDDMFFSMPNTN</sequence>
<keyword evidence="1" id="KW-0548">Nucleotidyltransferase</keyword>
<organism evidence="1">
    <name type="scientific">Anthurium amnicola</name>
    <dbReference type="NCBI Taxonomy" id="1678845"/>
    <lineage>
        <taxon>Eukaryota</taxon>
        <taxon>Viridiplantae</taxon>
        <taxon>Streptophyta</taxon>
        <taxon>Embryophyta</taxon>
        <taxon>Tracheophyta</taxon>
        <taxon>Spermatophyta</taxon>
        <taxon>Magnoliopsida</taxon>
        <taxon>Liliopsida</taxon>
        <taxon>Araceae</taxon>
        <taxon>Pothoideae</taxon>
        <taxon>Potheae</taxon>
        <taxon>Anthurium</taxon>
    </lineage>
</organism>
<feature type="non-terminal residue" evidence="1">
    <location>
        <position position="1"/>
    </location>
</feature>